<accession>A0AAN4ZE70</accession>
<dbReference type="Proteomes" id="UP001328107">
    <property type="component" value="Unassembled WGS sequence"/>
</dbReference>
<keyword evidence="2" id="KW-1185">Reference proteome</keyword>
<gene>
    <name evidence="1" type="ORF">PMAYCL1PPCAC_06220</name>
</gene>
<dbReference type="AlphaFoldDB" id="A0AAN4ZE70"/>
<feature type="non-terminal residue" evidence="1">
    <location>
        <position position="1"/>
    </location>
</feature>
<reference evidence="2" key="1">
    <citation type="submission" date="2022-10" db="EMBL/GenBank/DDBJ databases">
        <title>Genome assembly of Pristionchus species.</title>
        <authorList>
            <person name="Yoshida K."/>
            <person name="Sommer R.J."/>
        </authorList>
    </citation>
    <scope>NUCLEOTIDE SEQUENCE [LARGE SCALE GENOMIC DNA]</scope>
    <source>
        <strain evidence="2">RS5460</strain>
    </source>
</reference>
<sequence>TELQGALMDYGSPEWIDWLSARLITSNFDETLISYYRRSIAEREFCLRDEFIIQIIRVALTNPVKLSVSTNLQRIAMDAFVNSIVEKITRGERLVEIDPPFADEETAEKLARFIRSRRTPPTD</sequence>
<proteinExistence type="predicted"/>
<protein>
    <submittedName>
        <fullName evidence="1">Uncharacterized protein</fullName>
    </submittedName>
</protein>
<organism evidence="1 2">
    <name type="scientific">Pristionchus mayeri</name>
    <dbReference type="NCBI Taxonomy" id="1317129"/>
    <lineage>
        <taxon>Eukaryota</taxon>
        <taxon>Metazoa</taxon>
        <taxon>Ecdysozoa</taxon>
        <taxon>Nematoda</taxon>
        <taxon>Chromadorea</taxon>
        <taxon>Rhabditida</taxon>
        <taxon>Rhabditina</taxon>
        <taxon>Diplogasteromorpha</taxon>
        <taxon>Diplogasteroidea</taxon>
        <taxon>Neodiplogasteridae</taxon>
        <taxon>Pristionchus</taxon>
    </lineage>
</organism>
<evidence type="ECO:0000313" key="2">
    <source>
        <dbReference type="Proteomes" id="UP001328107"/>
    </source>
</evidence>
<comment type="caution">
    <text evidence="1">The sequence shown here is derived from an EMBL/GenBank/DDBJ whole genome shotgun (WGS) entry which is preliminary data.</text>
</comment>
<feature type="non-terminal residue" evidence="1">
    <location>
        <position position="123"/>
    </location>
</feature>
<dbReference type="EMBL" id="BTRK01000002">
    <property type="protein sequence ID" value="GMR36025.1"/>
    <property type="molecule type" value="Genomic_DNA"/>
</dbReference>
<evidence type="ECO:0000313" key="1">
    <source>
        <dbReference type="EMBL" id="GMR36025.1"/>
    </source>
</evidence>
<name>A0AAN4ZE70_9BILA</name>